<name>K4A0U7_SETIT</name>
<evidence type="ECO:0000259" key="2">
    <source>
        <dbReference type="Pfam" id="PF05970"/>
    </source>
</evidence>
<proteinExistence type="inferred from homology"/>
<evidence type="ECO:0000313" key="6">
    <source>
        <dbReference type="Proteomes" id="UP000004995"/>
    </source>
</evidence>
<dbReference type="OMA" id="TTWISAK"/>
<dbReference type="EC" id="5.6.2.3" evidence="1"/>
<evidence type="ECO:0000259" key="3">
    <source>
        <dbReference type="Pfam" id="PF21530"/>
    </source>
</evidence>
<comment type="cofactor">
    <cofactor evidence="1">
        <name>Mg(2+)</name>
        <dbReference type="ChEBI" id="CHEBI:18420"/>
    </cofactor>
</comment>
<comment type="similarity">
    <text evidence="1">Belongs to the helicase family.</text>
</comment>
<accession>K4A0U7</accession>
<dbReference type="EnsemblPlants" id="KQL23956">
    <property type="protein sequence ID" value="KQL23956"/>
    <property type="gene ID" value="SETIT_032488mg"/>
</dbReference>
<feature type="domain" description="DNA helicase Pif1-like DEAD-box helicase" evidence="2">
    <location>
        <begin position="136"/>
        <end position="313"/>
    </location>
</feature>
<dbReference type="PANTHER" id="PTHR10492">
    <property type="match status" value="1"/>
</dbReference>
<sequence length="464" mass="52352">MDIREICTLPTGTKGQFSTSESLDDALTEAKSFKMPCALRRLFAMIIVFCEYTNIRGLCDKHFESMAEDYRQTHGSCRLVLQLVLKDIADIVRSMGKDMRSYGLPELDESDDKSRDYYRELIEERKIGFKEENLGIIDTLNAEQRAGKVFFVDGLGGTSKTYLYRVLLAKVRSMDLIAIATTTSGIATCTMPGCRTAHSRFKIPIKLGDNSVCNFTKQSGTSALLHTASLIIWDEVAMARRQAVETLDRSLQDIMGCTEPFRILPVVPRGTRAEITDVTLQRSYIWDKVRMIRLQQNMRAQIGNGIEETYTNDYVQLPDDIIIGHNSDKSINTLIEHCAILSMRNEHVDGLNARMIDMFPGKEKVYYSHDSLKVKNNCPVILLRNLDPHNGLCNGTRLVVRGFEDNAIGAEILSEPVFFHGQLYVALSRGVSRKTTWISAKPNKDVDPNGKRTKNVVYRDVLEA</sequence>
<dbReference type="AlphaFoldDB" id="K4A0U7"/>
<dbReference type="InterPro" id="IPR049163">
    <property type="entry name" value="Pif1-like_2B_dom"/>
</dbReference>
<keyword evidence="1" id="KW-0547">Nucleotide-binding</keyword>
<dbReference type="GO" id="GO:0006310">
    <property type="term" value="P:DNA recombination"/>
    <property type="evidence" value="ECO:0007669"/>
    <property type="project" value="UniProtKB-KW"/>
</dbReference>
<keyword evidence="1" id="KW-0067">ATP-binding</keyword>
<dbReference type="GO" id="GO:0005524">
    <property type="term" value="F:ATP binding"/>
    <property type="evidence" value="ECO:0007669"/>
    <property type="project" value="UniProtKB-KW"/>
</dbReference>
<reference evidence="4" key="2">
    <citation type="submission" date="2015-07" db="EMBL/GenBank/DDBJ databases">
        <authorList>
            <person name="Noorani M."/>
        </authorList>
    </citation>
    <scope>NUCLEOTIDE SEQUENCE</scope>
    <source>
        <strain evidence="4">Yugu1</strain>
    </source>
</reference>
<dbReference type="eggNOG" id="KOG0987">
    <property type="taxonomic scope" value="Eukaryota"/>
</dbReference>
<reference evidence="5" key="3">
    <citation type="submission" date="2018-08" db="UniProtKB">
        <authorList>
            <consortium name="EnsemblPlants"/>
        </authorList>
    </citation>
    <scope>IDENTIFICATION</scope>
    <source>
        <strain evidence="5">Yugu1</strain>
    </source>
</reference>
<evidence type="ECO:0000313" key="4">
    <source>
        <dbReference type="EMBL" id="RCV11107.1"/>
    </source>
</evidence>
<protein>
    <recommendedName>
        <fullName evidence="1">ATP-dependent DNA helicase</fullName>
        <ecNumber evidence="1">5.6.2.3</ecNumber>
    </recommendedName>
</protein>
<dbReference type="Gene3D" id="3.40.50.300">
    <property type="entry name" value="P-loop containing nucleotide triphosphate hydrolases"/>
    <property type="match status" value="1"/>
</dbReference>
<dbReference type="InterPro" id="IPR010285">
    <property type="entry name" value="DNA_helicase_pif1-like_DEAD"/>
</dbReference>
<comment type="catalytic activity">
    <reaction evidence="1">
        <text>ATP + H2O = ADP + phosphate + H(+)</text>
        <dbReference type="Rhea" id="RHEA:13065"/>
        <dbReference type="ChEBI" id="CHEBI:15377"/>
        <dbReference type="ChEBI" id="CHEBI:15378"/>
        <dbReference type="ChEBI" id="CHEBI:30616"/>
        <dbReference type="ChEBI" id="CHEBI:43474"/>
        <dbReference type="ChEBI" id="CHEBI:456216"/>
        <dbReference type="EC" id="5.6.2.3"/>
    </reaction>
</comment>
<dbReference type="SUPFAM" id="SSF52540">
    <property type="entry name" value="P-loop containing nucleoside triphosphate hydrolases"/>
    <property type="match status" value="2"/>
</dbReference>
<dbReference type="Gramene" id="KQL23956">
    <property type="protein sequence ID" value="KQL23956"/>
    <property type="gene ID" value="SETIT_032488mg"/>
</dbReference>
<dbReference type="GO" id="GO:0016787">
    <property type="term" value="F:hydrolase activity"/>
    <property type="evidence" value="ECO:0007669"/>
    <property type="project" value="UniProtKB-KW"/>
</dbReference>
<dbReference type="GO" id="GO:0000723">
    <property type="term" value="P:telomere maintenance"/>
    <property type="evidence" value="ECO:0007669"/>
    <property type="project" value="InterPro"/>
</dbReference>
<dbReference type="EMBL" id="CM003529">
    <property type="protein sequence ID" value="RCV11107.1"/>
    <property type="molecule type" value="Genomic_DNA"/>
</dbReference>
<reference evidence="4 6" key="1">
    <citation type="journal article" date="2012" name="Nat. Biotechnol.">
        <title>Reference genome sequence of the model plant Setaria.</title>
        <authorList>
            <person name="Bennetzen J.L."/>
            <person name="Schmutz J."/>
            <person name="Wang H."/>
            <person name="Percifield R."/>
            <person name="Hawkins J."/>
            <person name="Pontaroli A.C."/>
            <person name="Estep M."/>
            <person name="Feng L."/>
            <person name="Vaughn J.N."/>
            <person name="Grimwood J."/>
            <person name="Jenkins J."/>
            <person name="Barry K."/>
            <person name="Lindquist E."/>
            <person name="Hellsten U."/>
            <person name="Deshpande S."/>
            <person name="Wang X."/>
            <person name="Wu X."/>
            <person name="Mitros T."/>
            <person name="Triplett J."/>
            <person name="Yang X."/>
            <person name="Ye C.Y."/>
            <person name="Mauro-Herrera M."/>
            <person name="Wang L."/>
            <person name="Li P."/>
            <person name="Sharma M."/>
            <person name="Sharma R."/>
            <person name="Ronald P.C."/>
            <person name="Panaud O."/>
            <person name="Kellogg E.A."/>
            <person name="Brutnell T.P."/>
            <person name="Doust A.N."/>
            <person name="Tuskan G.A."/>
            <person name="Rokhsar D."/>
            <person name="Devos K.M."/>
        </authorList>
    </citation>
    <scope>NUCLEOTIDE SEQUENCE [LARGE SCALE GENOMIC DNA]</scope>
    <source>
        <strain evidence="6">cv. Yugu1</strain>
        <strain evidence="4">Yugu1</strain>
    </source>
</reference>
<dbReference type="Proteomes" id="UP000004995">
    <property type="component" value="Unassembled WGS sequence"/>
</dbReference>
<keyword evidence="1" id="KW-0227">DNA damage</keyword>
<feature type="domain" description="DNA helicase Pif1-like 2B" evidence="3">
    <location>
        <begin position="371"/>
        <end position="403"/>
    </location>
</feature>
<keyword evidence="1" id="KW-0234">DNA repair</keyword>
<dbReference type="InterPro" id="IPR027417">
    <property type="entry name" value="P-loop_NTPase"/>
</dbReference>
<dbReference type="Pfam" id="PF05970">
    <property type="entry name" value="PIF1"/>
    <property type="match status" value="1"/>
</dbReference>
<dbReference type="GO" id="GO:0006281">
    <property type="term" value="P:DNA repair"/>
    <property type="evidence" value="ECO:0007669"/>
    <property type="project" value="UniProtKB-KW"/>
</dbReference>
<keyword evidence="1" id="KW-0233">DNA recombination</keyword>
<dbReference type="HOGENOM" id="CLU_001324_14_3_1"/>
<evidence type="ECO:0000256" key="1">
    <source>
        <dbReference type="RuleBase" id="RU363044"/>
    </source>
</evidence>
<keyword evidence="1" id="KW-0347">Helicase</keyword>
<dbReference type="STRING" id="4555.K4A0U7"/>
<keyword evidence="6" id="KW-1185">Reference proteome</keyword>
<gene>
    <name evidence="4" type="ORF">SETIT_2G161100v2</name>
</gene>
<keyword evidence="1" id="KW-0378">Hydrolase</keyword>
<organism evidence="4">
    <name type="scientific">Setaria italica</name>
    <name type="common">Foxtail millet</name>
    <name type="synonym">Panicum italicum</name>
    <dbReference type="NCBI Taxonomy" id="4555"/>
    <lineage>
        <taxon>Eukaryota</taxon>
        <taxon>Viridiplantae</taxon>
        <taxon>Streptophyta</taxon>
        <taxon>Embryophyta</taxon>
        <taxon>Tracheophyta</taxon>
        <taxon>Spermatophyta</taxon>
        <taxon>Magnoliopsida</taxon>
        <taxon>Liliopsida</taxon>
        <taxon>Poales</taxon>
        <taxon>Poaceae</taxon>
        <taxon>PACMAD clade</taxon>
        <taxon>Panicoideae</taxon>
        <taxon>Panicodae</taxon>
        <taxon>Paniceae</taxon>
        <taxon>Cenchrinae</taxon>
        <taxon>Setaria</taxon>
    </lineage>
</organism>
<dbReference type="GO" id="GO:0043139">
    <property type="term" value="F:5'-3' DNA helicase activity"/>
    <property type="evidence" value="ECO:0007669"/>
    <property type="project" value="UniProtKB-EC"/>
</dbReference>
<dbReference type="EMBL" id="AGNK02000985">
    <property type="status" value="NOT_ANNOTATED_CDS"/>
    <property type="molecule type" value="Genomic_DNA"/>
</dbReference>
<dbReference type="PANTHER" id="PTHR10492:SF72">
    <property type="entry name" value="ATP-DEPENDENT DNA HELICASE"/>
    <property type="match status" value="1"/>
</dbReference>
<evidence type="ECO:0000313" key="5">
    <source>
        <dbReference type="EnsemblPlants" id="KQL23956"/>
    </source>
</evidence>
<dbReference type="Pfam" id="PF21530">
    <property type="entry name" value="Pif1_2B_dom"/>
    <property type="match status" value="1"/>
</dbReference>
<dbReference type="OrthoDB" id="692627at2759"/>